<evidence type="ECO:0000313" key="1">
    <source>
        <dbReference type="EMBL" id="GIY52769.1"/>
    </source>
</evidence>
<proteinExistence type="predicted"/>
<dbReference type="EMBL" id="BPLR01012286">
    <property type="protein sequence ID" value="GIY52769.1"/>
    <property type="molecule type" value="Genomic_DNA"/>
</dbReference>
<protein>
    <submittedName>
        <fullName evidence="1">Uncharacterized protein</fullName>
    </submittedName>
</protein>
<evidence type="ECO:0000313" key="2">
    <source>
        <dbReference type="Proteomes" id="UP001054945"/>
    </source>
</evidence>
<comment type="caution">
    <text evidence="1">The sequence shown here is derived from an EMBL/GenBank/DDBJ whole genome shotgun (WGS) entry which is preliminary data.</text>
</comment>
<gene>
    <name evidence="1" type="ORF">CEXT_6441</name>
</gene>
<dbReference type="AlphaFoldDB" id="A0AAV4U4P8"/>
<keyword evidence="2" id="KW-1185">Reference proteome</keyword>
<organism evidence="1 2">
    <name type="scientific">Caerostris extrusa</name>
    <name type="common">Bark spider</name>
    <name type="synonym">Caerostris bankana</name>
    <dbReference type="NCBI Taxonomy" id="172846"/>
    <lineage>
        <taxon>Eukaryota</taxon>
        <taxon>Metazoa</taxon>
        <taxon>Ecdysozoa</taxon>
        <taxon>Arthropoda</taxon>
        <taxon>Chelicerata</taxon>
        <taxon>Arachnida</taxon>
        <taxon>Araneae</taxon>
        <taxon>Araneomorphae</taxon>
        <taxon>Entelegynae</taxon>
        <taxon>Araneoidea</taxon>
        <taxon>Araneidae</taxon>
        <taxon>Caerostris</taxon>
    </lineage>
</organism>
<dbReference type="Proteomes" id="UP001054945">
    <property type="component" value="Unassembled WGS sequence"/>
</dbReference>
<accession>A0AAV4U4P8</accession>
<sequence length="163" mass="18944">MGEEKEKKSSIPTWMRNYLDNKASLSRAGQLACNQNCYWAVNFAFPKVYRETRGGLPEQTSNFLLECNGGHSDLWKYYCARKMRIPDSYCHWFSDDLSDDAADYRNQEISQHPLTVTVHGHILTSPRASSCRHGQKKERPIVHPRPLHSRAIRTKEFRMEVIT</sequence>
<reference evidence="1 2" key="1">
    <citation type="submission" date="2021-06" db="EMBL/GenBank/DDBJ databases">
        <title>Caerostris extrusa draft genome.</title>
        <authorList>
            <person name="Kono N."/>
            <person name="Arakawa K."/>
        </authorList>
    </citation>
    <scope>NUCLEOTIDE SEQUENCE [LARGE SCALE GENOMIC DNA]</scope>
</reference>
<name>A0AAV4U4P8_CAEEX</name>